<dbReference type="Proteomes" id="UP000244929">
    <property type="component" value="Chromosome"/>
</dbReference>
<dbReference type="InterPro" id="IPR013783">
    <property type="entry name" value="Ig-like_fold"/>
</dbReference>
<evidence type="ECO:0000256" key="2">
    <source>
        <dbReference type="SAM" id="SignalP"/>
    </source>
</evidence>
<evidence type="ECO:0000256" key="1">
    <source>
        <dbReference type="ARBA" id="ARBA00022729"/>
    </source>
</evidence>
<dbReference type="EMBL" id="CP029186">
    <property type="protein sequence ID" value="AWH84056.1"/>
    <property type="molecule type" value="Genomic_DNA"/>
</dbReference>
<dbReference type="Gene3D" id="2.60.40.10">
    <property type="entry name" value="Immunoglobulins"/>
    <property type="match status" value="1"/>
</dbReference>
<dbReference type="CDD" id="cd00063">
    <property type="entry name" value="FN3"/>
    <property type="match status" value="1"/>
</dbReference>
<dbReference type="SMART" id="SM00060">
    <property type="entry name" value="FN3"/>
    <property type="match status" value="1"/>
</dbReference>
<gene>
    <name evidence="4" type="ORF">HYN59_02545</name>
</gene>
<dbReference type="OrthoDB" id="1153025at2"/>
<keyword evidence="5" id="KW-1185">Reference proteome</keyword>
<evidence type="ECO:0000259" key="3">
    <source>
        <dbReference type="PROSITE" id="PS50853"/>
    </source>
</evidence>
<accession>A0A2S1QUK9</accession>
<feature type="domain" description="Fibronectin type-III" evidence="3">
    <location>
        <begin position="34"/>
        <end position="125"/>
    </location>
</feature>
<organism evidence="4 5">
    <name type="scientific">Flavobacterium album</name>
    <dbReference type="NCBI Taxonomy" id="2175091"/>
    <lineage>
        <taxon>Bacteria</taxon>
        <taxon>Pseudomonadati</taxon>
        <taxon>Bacteroidota</taxon>
        <taxon>Flavobacteriia</taxon>
        <taxon>Flavobacteriales</taxon>
        <taxon>Flavobacteriaceae</taxon>
        <taxon>Flavobacterium</taxon>
    </lineage>
</organism>
<dbReference type="PROSITE" id="PS50853">
    <property type="entry name" value="FN3"/>
    <property type="match status" value="1"/>
</dbReference>
<name>A0A2S1QUK9_9FLAO</name>
<dbReference type="KEGG" id="falb:HYN59_02545"/>
<dbReference type="RefSeq" id="WP_108776766.1">
    <property type="nucleotide sequence ID" value="NZ_CP029186.1"/>
</dbReference>
<sequence length="429" mass="46189">MNKIITLRNLLSLIFCISIFANAKANTIALPLDAPVATEATDITFHSFTAHWNEVAGADNYIIEISTSSDFSTILPGWNDWLIWGTSQEVHNLTGTTTYYYRVVAVSGNTFSAYSNIIEVTTGCGPFIYAADNIDEYCGVTTIGDLPLSLNDYHWYLSETGGEPLTAETVIPSGIIYYTNYYDNCESPRQPYLAQITIADTPVIEDNEVAVCHSGTVDDITPEGSGYKWYADAASGTALAGGTALANGTLYVSRVAGNCESERVAIMVEIANPAVPQGEQQQTFITGEALSDVEVTANDALVWYADEALTTELPATTALTDNTTYYAINQDGSCMSEPLAVTVSQLAGINEFGMQGVRAYPNPVNDIYTITYTEPISTLSVYNMLGQPLATSQNGTASVQVNMAPYAQGTYFIKLTSGVKAATLKVVKQ</sequence>
<dbReference type="NCBIfam" id="TIGR04183">
    <property type="entry name" value="Por_Secre_tail"/>
    <property type="match status" value="1"/>
</dbReference>
<dbReference type="AlphaFoldDB" id="A0A2S1QUK9"/>
<dbReference type="InterPro" id="IPR003961">
    <property type="entry name" value="FN3_dom"/>
</dbReference>
<dbReference type="Pfam" id="PF18962">
    <property type="entry name" value="Por_Secre_tail"/>
    <property type="match status" value="1"/>
</dbReference>
<dbReference type="Pfam" id="PF00041">
    <property type="entry name" value="fn3"/>
    <property type="match status" value="1"/>
</dbReference>
<evidence type="ECO:0000313" key="4">
    <source>
        <dbReference type="EMBL" id="AWH84056.1"/>
    </source>
</evidence>
<feature type="signal peptide" evidence="2">
    <location>
        <begin position="1"/>
        <end position="23"/>
    </location>
</feature>
<reference evidence="4 5" key="1">
    <citation type="submission" date="2018-04" db="EMBL/GenBank/DDBJ databases">
        <title>Genome sequencing of Flavobacterium sp. HYN0059.</title>
        <authorList>
            <person name="Yi H."/>
            <person name="Baek C."/>
        </authorList>
    </citation>
    <scope>NUCLEOTIDE SEQUENCE [LARGE SCALE GENOMIC DNA]</scope>
    <source>
        <strain evidence="4 5">HYN0059</strain>
    </source>
</reference>
<dbReference type="InterPro" id="IPR036116">
    <property type="entry name" value="FN3_sf"/>
</dbReference>
<proteinExistence type="predicted"/>
<dbReference type="SUPFAM" id="SSF49265">
    <property type="entry name" value="Fibronectin type III"/>
    <property type="match status" value="1"/>
</dbReference>
<evidence type="ECO:0000313" key="5">
    <source>
        <dbReference type="Proteomes" id="UP000244929"/>
    </source>
</evidence>
<dbReference type="InterPro" id="IPR026444">
    <property type="entry name" value="Secre_tail"/>
</dbReference>
<keyword evidence="1 2" id="KW-0732">Signal</keyword>
<protein>
    <recommendedName>
        <fullName evidence="3">Fibronectin type-III domain-containing protein</fullName>
    </recommendedName>
</protein>
<feature type="chain" id="PRO_5015539961" description="Fibronectin type-III domain-containing protein" evidence="2">
    <location>
        <begin position="24"/>
        <end position="429"/>
    </location>
</feature>